<evidence type="ECO:0000259" key="1">
    <source>
        <dbReference type="Pfam" id="PF20613"/>
    </source>
</evidence>
<comment type="caution">
    <text evidence="2">The sequence shown here is derived from an EMBL/GenBank/DDBJ whole genome shotgun (WGS) entry which is preliminary data.</text>
</comment>
<gene>
    <name evidence="2" type="ORF">CK620_01910</name>
</gene>
<accession>A0A2A2AE63</accession>
<dbReference type="RefSeq" id="WP_095548857.1">
    <property type="nucleotide sequence ID" value="NZ_NSJF01000001.1"/>
</dbReference>
<evidence type="ECO:0000313" key="2">
    <source>
        <dbReference type="EMBL" id="PAT36011.1"/>
    </source>
</evidence>
<dbReference type="EMBL" id="NSJF01000001">
    <property type="protein sequence ID" value="PAT36011.1"/>
    <property type="molecule type" value="Genomic_DNA"/>
</dbReference>
<evidence type="ECO:0000313" key="3">
    <source>
        <dbReference type="Proteomes" id="UP000217999"/>
    </source>
</evidence>
<sequence length="246" mass="27612">MKPATVTEVVYRAEQGKTRPYLCQADDGLRYFVKHRSLPRRELVAEWLAAWLARALGLPIAPFRLIEIPDALAGLPWLRELGPGVGFGSALQPAREFSLHDVRRLPSGLAARVAAFDWWVRNSDRSLSAHGGNPNLLWRTAAHAEGGSLLMIDHNLAFERNFSRDAFLSTHVFAEAFAALRRDEAARERMRADFAAALDSLPAALDAIPQAWYFTDPEETLAACWTRDEFVQILARCRDPQTFWSA</sequence>
<organism evidence="2 3">
    <name type="scientific">Vandammella animalimorsus</name>
    <dbReference type="NCBI Taxonomy" id="2029117"/>
    <lineage>
        <taxon>Bacteria</taxon>
        <taxon>Pseudomonadati</taxon>
        <taxon>Pseudomonadota</taxon>
        <taxon>Betaproteobacteria</taxon>
        <taxon>Burkholderiales</taxon>
        <taxon>Comamonadaceae</taxon>
        <taxon>Vandammella</taxon>
    </lineage>
</organism>
<reference evidence="2 3" key="1">
    <citation type="submission" date="2017-08" db="EMBL/GenBank/DDBJ databases">
        <title>WGS of Clinical strains of the CDC Group NO-1 linked to zoonotic infections in humans.</title>
        <authorList>
            <person name="Bernier A.-M."/>
            <person name="Bernard K."/>
        </authorList>
    </citation>
    <scope>NUCLEOTIDE SEQUENCE [LARGE SCALE GENOMIC DNA]</scope>
    <source>
        <strain evidence="2 3">NML03-0146</strain>
    </source>
</reference>
<name>A0A2A2AE63_9BURK</name>
<proteinExistence type="predicted"/>
<dbReference type="Pfam" id="PF20613">
    <property type="entry name" value="HipA_2"/>
    <property type="match status" value="1"/>
</dbReference>
<dbReference type="InterPro" id="IPR046748">
    <property type="entry name" value="HipA_2"/>
</dbReference>
<protein>
    <recommendedName>
        <fullName evidence="1">HipA-like kinase domain-containing protein</fullName>
    </recommendedName>
</protein>
<feature type="domain" description="HipA-like kinase" evidence="1">
    <location>
        <begin position="6"/>
        <end position="245"/>
    </location>
</feature>
<dbReference type="AlphaFoldDB" id="A0A2A2AE63"/>
<dbReference type="Proteomes" id="UP000217999">
    <property type="component" value="Unassembled WGS sequence"/>
</dbReference>